<evidence type="ECO:0000256" key="3">
    <source>
        <dbReference type="SAM" id="SignalP"/>
    </source>
</evidence>
<feature type="transmembrane region" description="Helical" evidence="2">
    <location>
        <begin position="243"/>
        <end position="268"/>
    </location>
</feature>
<keyword evidence="5" id="KW-1185">Reference proteome</keyword>
<dbReference type="Gene3D" id="2.60.120.200">
    <property type="match status" value="1"/>
</dbReference>
<keyword evidence="2" id="KW-0472">Membrane</keyword>
<feature type="signal peptide" evidence="3">
    <location>
        <begin position="1"/>
        <end position="24"/>
    </location>
</feature>
<keyword evidence="2" id="KW-0812">Transmembrane</keyword>
<evidence type="ECO:0000256" key="2">
    <source>
        <dbReference type="SAM" id="Phobius"/>
    </source>
</evidence>
<gene>
    <name evidence="4" type="ORF">RirG_226870</name>
</gene>
<feature type="compositionally biased region" description="Low complexity" evidence="1">
    <location>
        <begin position="214"/>
        <end position="230"/>
    </location>
</feature>
<dbReference type="OrthoDB" id="2324354at2759"/>
<accession>A0A015K762</accession>
<sequence>MHKLNYLIIGILFVFSQKIQQVAGISRASNELISSPIMLTANDSKIVQHNELPEVTNEVSITLRLNIISHDTKWACVFHKGGKILVRTPSLWLSPTKSVPRARFSSSYNLNVGIEDIGNGLLLNKWYHLAYTLSDSEKRLDFYLDGEWAGFHSIQPMEQVIFNAGPLYIGNDLYTGITGQISNFRYFNWRLSADEVTSDYLNKTISIPVSSVPPVTPVSSVPPTSSITSSDQSNTKDTKSNPVAIIVGVGIGASLGSILIFVTGFYLIRSYKKRQKQNRAYDRTSDHQVISSGK</sequence>
<feature type="chain" id="PRO_5001474400" description="Concanavalin A-like lectin/glucanase" evidence="3">
    <location>
        <begin position="25"/>
        <end position="294"/>
    </location>
</feature>
<feature type="region of interest" description="Disordered" evidence="1">
    <location>
        <begin position="214"/>
        <end position="238"/>
    </location>
</feature>
<evidence type="ECO:0008006" key="6">
    <source>
        <dbReference type="Google" id="ProtNLM"/>
    </source>
</evidence>
<protein>
    <recommendedName>
        <fullName evidence="6">Concanavalin A-like lectin/glucanase</fullName>
    </recommendedName>
</protein>
<dbReference type="Pfam" id="PF13385">
    <property type="entry name" value="Laminin_G_3"/>
    <property type="match status" value="1"/>
</dbReference>
<dbReference type="AlphaFoldDB" id="A0A015K762"/>
<keyword evidence="2" id="KW-1133">Transmembrane helix</keyword>
<dbReference type="EMBL" id="JEMT01028250">
    <property type="protein sequence ID" value="EXX55271.1"/>
    <property type="molecule type" value="Genomic_DNA"/>
</dbReference>
<dbReference type="SUPFAM" id="SSF49899">
    <property type="entry name" value="Concanavalin A-like lectins/glucanases"/>
    <property type="match status" value="1"/>
</dbReference>
<dbReference type="Proteomes" id="UP000022910">
    <property type="component" value="Unassembled WGS sequence"/>
</dbReference>
<evidence type="ECO:0000256" key="1">
    <source>
        <dbReference type="SAM" id="MobiDB-lite"/>
    </source>
</evidence>
<keyword evidence="3" id="KW-0732">Signal</keyword>
<evidence type="ECO:0000313" key="5">
    <source>
        <dbReference type="Proteomes" id="UP000022910"/>
    </source>
</evidence>
<name>A0A015K762_RHIIW</name>
<evidence type="ECO:0000313" key="4">
    <source>
        <dbReference type="EMBL" id="EXX55271.1"/>
    </source>
</evidence>
<comment type="caution">
    <text evidence="4">The sequence shown here is derived from an EMBL/GenBank/DDBJ whole genome shotgun (WGS) entry which is preliminary data.</text>
</comment>
<organism evidence="4 5">
    <name type="scientific">Rhizophagus irregularis (strain DAOM 197198w)</name>
    <name type="common">Glomus intraradices</name>
    <dbReference type="NCBI Taxonomy" id="1432141"/>
    <lineage>
        <taxon>Eukaryota</taxon>
        <taxon>Fungi</taxon>
        <taxon>Fungi incertae sedis</taxon>
        <taxon>Mucoromycota</taxon>
        <taxon>Glomeromycotina</taxon>
        <taxon>Glomeromycetes</taxon>
        <taxon>Glomerales</taxon>
        <taxon>Glomeraceae</taxon>
        <taxon>Rhizophagus</taxon>
    </lineage>
</organism>
<dbReference type="InterPro" id="IPR013320">
    <property type="entry name" value="ConA-like_dom_sf"/>
</dbReference>
<reference evidence="4 5" key="1">
    <citation type="submission" date="2014-02" db="EMBL/GenBank/DDBJ databases">
        <title>Single nucleus genome sequencing reveals high similarity among nuclei of an endomycorrhizal fungus.</title>
        <authorList>
            <person name="Lin K."/>
            <person name="Geurts R."/>
            <person name="Zhang Z."/>
            <person name="Limpens E."/>
            <person name="Saunders D.G."/>
            <person name="Mu D."/>
            <person name="Pang E."/>
            <person name="Cao H."/>
            <person name="Cha H."/>
            <person name="Lin T."/>
            <person name="Zhou Q."/>
            <person name="Shang Y."/>
            <person name="Li Y."/>
            <person name="Ivanov S."/>
            <person name="Sharma T."/>
            <person name="Velzen R.V."/>
            <person name="Ruijter N.D."/>
            <person name="Aanen D.K."/>
            <person name="Win J."/>
            <person name="Kamoun S."/>
            <person name="Bisseling T."/>
            <person name="Huang S."/>
        </authorList>
    </citation>
    <scope>NUCLEOTIDE SEQUENCE [LARGE SCALE GENOMIC DNA]</scope>
    <source>
        <strain evidence="5">DAOM197198w</strain>
    </source>
</reference>
<dbReference type="HOGENOM" id="CLU_070393_0_0_1"/>
<proteinExistence type="predicted"/>